<dbReference type="AlphaFoldDB" id="A0A090S832"/>
<organism evidence="1 2">
    <name type="scientific">Vibrio maritimus</name>
    <dbReference type="NCBI Taxonomy" id="990268"/>
    <lineage>
        <taxon>Bacteria</taxon>
        <taxon>Pseudomonadati</taxon>
        <taxon>Pseudomonadota</taxon>
        <taxon>Gammaproteobacteria</taxon>
        <taxon>Vibrionales</taxon>
        <taxon>Vibrionaceae</taxon>
        <taxon>Vibrio</taxon>
    </lineage>
</organism>
<comment type="caution">
    <text evidence="1">The sequence shown here is derived from an EMBL/GenBank/DDBJ whole genome shotgun (WGS) entry which is preliminary data.</text>
</comment>
<protein>
    <submittedName>
        <fullName evidence="1">Uncharacterized protein</fullName>
    </submittedName>
</protein>
<accession>A0A090S832</accession>
<name>A0A090S832_9VIBR</name>
<evidence type="ECO:0000313" key="1">
    <source>
        <dbReference type="EMBL" id="GAL22948.1"/>
    </source>
</evidence>
<proteinExistence type="predicted"/>
<gene>
    <name evidence="1" type="ORF">JCM19235_1249</name>
</gene>
<reference evidence="1 2" key="1">
    <citation type="submission" date="2014-09" db="EMBL/GenBank/DDBJ databases">
        <title>Vibrio maritimus JCM 19235. (C45) whole genome shotgun sequence.</title>
        <authorList>
            <person name="Sawabe T."/>
            <person name="Meirelles P."/>
            <person name="Nakanishi M."/>
            <person name="Sayaka M."/>
            <person name="Hattori M."/>
            <person name="Ohkuma M."/>
        </authorList>
    </citation>
    <scope>NUCLEOTIDE SEQUENCE [LARGE SCALE GENOMIC DNA]</scope>
    <source>
        <strain evidence="2">JCM19235</strain>
    </source>
</reference>
<dbReference type="Proteomes" id="UP000029228">
    <property type="component" value="Unassembled WGS sequence"/>
</dbReference>
<dbReference type="EMBL" id="BBMR01000017">
    <property type="protein sequence ID" value="GAL22948.1"/>
    <property type="molecule type" value="Genomic_DNA"/>
</dbReference>
<reference evidence="1 2" key="2">
    <citation type="submission" date="2014-09" db="EMBL/GenBank/DDBJ databases">
        <authorList>
            <consortium name="NBRP consortium"/>
            <person name="Sawabe T."/>
            <person name="Meirelles P."/>
            <person name="Nakanishi M."/>
            <person name="Sayaka M."/>
            <person name="Hattori M."/>
            <person name="Ohkuma M."/>
        </authorList>
    </citation>
    <scope>NUCLEOTIDE SEQUENCE [LARGE SCALE GENOMIC DNA]</scope>
    <source>
        <strain evidence="2">JCM19235</strain>
    </source>
</reference>
<dbReference type="STRING" id="990268.JCM19235_1249"/>
<evidence type="ECO:0000313" key="2">
    <source>
        <dbReference type="Proteomes" id="UP000029228"/>
    </source>
</evidence>
<sequence>MLEAEHLLGGDGTEDLRAKGVMSYTVGEVKQFFRTSKPLDLVVSKHALRYIGRYVQYNRRLSRV</sequence>
<keyword evidence="2" id="KW-1185">Reference proteome</keyword>
<dbReference type="OrthoDB" id="9157642at2"/>